<proteinExistence type="predicted"/>
<dbReference type="PANTHER" id="PTHR10775">
    <property type="entry name" value="OS08G0208400 PROTEIN"/>
    <property type="match status" value="1"/>
</dbReference>
<protein>
    <submittedName>
        <fullName evidence="1">Uncharacterized protein</fullName>
    </submittedName>
</protein>
<reference evidence="1" key="1">
    <citation type="submission" date="2020-06" db="EMBL/GenBank/DDBJ databases">
        <authorList>
            <person name="Li T."/>
            <person name="Hu X."/>
            <person name="Zhang T."/>
            <person name="Song X."/>
            <person name="Zhang H."/>
            <person name="Dai N."/>
            <person name="Sheng W."/>
            <person name="Hou X."/>
            <person name="Wei L."/>
        </authorList>
    </citation>
    <scope>NUCLEOTIDE SEQUENCE</scope>
    <source>
        <strain evidence="1">G02</strain>
        <tissue evidence="1">Leaf</tissue>
    </source>
</reference>
<accession>A0AAW2JFC6</accession>
<organism evidence="1">
    <name type="scientific">Sesamum radiatum</name>
    <name type="common">Black benniseed</name>
    <dbReference type="NCBI Taxonomy" id="300843"/>
    <lineage>
        <taxon>Eukaryota</taxon>
        <taxon>Viridiplantae</taxon>
        <taxon>Streptophyta</taxon>
        <taxon>Embryophyta</taxon>
        <taxon>Tracheophyta</taxon>
        <taxon>Spermatophyta</taxon>
        <taxon>Magnoliopsida</taxon>
        <taxon>eudicotyledons</taxon>
        <taxon>Gunneridae</taxon>
        <taxon>Pentapetalae</taxon>
        <taxon>asterids</taxon>
        <taxon>lamiids</taxon>
        <taxon>Lamiales</taxon>
        <taxon>Pedaliaceae</taxon>
        <taxon>Sesamum</taxon>
    </lineage>
</organism>
<dbReference type="AlphaFoldDB" id="A0AAW2JFC6"/>
<dbReference type="EMBL" id="JACGWJ010000451">
    <property type="protein sequence ID" value="KAL0292208.1"/>
    <property type="molecule type" value="Genomic_DNA"/>
</dbReference>
<evidence type="ECO:0000313" key="1">
    <source>
        <dbReference type="EMBL" id="KAL0292208.1"/>
    </source>
</evidence>
<sequence length="142" mass="16355">MCTSSVYMFLTMVISGPSNPMHLTDVYLQPLIEELLQLWHVGVRTYDDAMDRAFMMRATLMWIVNGLTAYRMASGWSTAGVIGCPVCMNDTRAFHLKHGRKACYIDCHRQFLPTRHAYRRNKKAFTKNRVENKVAHPRLTGD</sequence>
<dbReference type="PANTHER" id="PTHR10775:SF166">
    <property type="entry name" value="OS04G0146034 PROTEIN"/>
    <property type="match status" value="1"/>
</dbReference>
<dbReference type="Pfam" id="PF02992">
    <property type="entry name" value="Transposase_21"/>
    <property type="match status" value="1"/>
</dbReference>
<reference evidence="1" key="2">
    <citation type="journal article" date="2024" name="Plant">
        <title>Genomic evolution and insights into agronomic trait innovations of Sesamum species.</title>
        <authorList>
            <person name="Miao H."/>
            <person name="Wang L."/>
            <person name="Qu L."/>
            <person name="Liu H."/>
            <person name="Sun Y."/>
            <person name="Le M."/>
            <person name="Wang Q."/>
            <person name="Wei S."/>
            <person name="Zheng Y."/>
            <person name="Lin W."/>
            <person name="Duan Y."/>
            <person name="Cao H."/>
            <person name="Xiong S."/>
            <person name="Wang X."/>
            <person name="Wei L."/>
            <person name="Li C."/>
            <person name="Ma Q."/>
            <person name="Ju M."/>
            <person name="Zhao R."/>
            <person name="Li G."/>
            <person name="Mu C."/>
            <person name="Tian Q."/>
            <person name="Mei H."/>
            <person name="Zhang T."/>
            <person name="Gao T."/>
            <person name="Zhang H."/>
        </authorList>
    </citation>
    <scope>NUCLEOTIDE SEQUENCE</scope>
    <source>
        <strain evidence="1">G02</strain>
    </source>
</reference>
<name>A0AAW2JFC6_SESRA</name>
<comment type="caution">
    <text evidence="1">The sequence shown here is derived from an EMBL/GenBank/DDBJ whole genome shotgun (WGS) entry which is preliminary data.</text>
</comment>
<gene>
    <name evidence="1" type="ORF">Sradi_6997800</name>
</gene>
<dbReference type="InterPro" id="IPR004242">
    <property type="entry name" value="Transposase_21"/>
</dbReference>